<dbReference type="AlphaFoldDB" id="A0A839UAH6"/>
<gene>
    <name evidence="1" type="ORF">FHS21_004529</name>
</gene>
<keyword evidence="2" id="KW-1185">Reference proteome</keyword>
<name>A0A839UAH6_9HYPH</name>
<comment type="caution">
    <text evidence="1">The sequence shown here is derived from an EMBL/GenBank/DDBJ whole genome shotgun (WGS) entry which is preliminary data.</text>
</comment>
<proteinExistence type="predicted"/>
<sequence length="62" mass="7023">MPQYRILDDTRAFFTRFVGNSAQSQLCEKHWPMMIKAAIKAVSSTTCRSIMSASCHSQLVLE</sequence>
<dbReference type="Proteomes" id="UP000554520">
    <property type="component" value="Unassembled WGS sequence"/>
</dbReference>
<accession>A0A839UAH6</accession>
<reference evidence="1 2" key="1">
    <citation type="submission" date="2020-08" db="EMBL/GenBank/DDBJ databases">
        <title>Genomic Encyclopedia of Type Strains, Phase III (KMG-III): the genomes of soil and plant-associated and newly described type strains.</title>
        <authorList>
            <person name="Whitman W."/>
        </authorList>
    </citation>
    <scope>NUCLEOTIDE SEQUENCE [LARGE SCALE GENOMIC DNA]</scope>
    <source>
        <strain evidence="1 2">CECT 7015</strain>
    </source>
</reference>
<evidence type="ECO:0000313" key="2">
    <source>
        <dbReference type="Proteomes" id="UP000554520"/>
    </source>
</evidence>
<protein>
    <submittedName>
        <fullName evidence="1">Uncharacterized protein</fullName>
    </submittedName>
</protein>
<evidence type="ECO:0000313" key="1">
    <source>
        <dbReference type="EMBL" id="MBB3148086.1"/>
    </source>
</evidence>
<organism evidence="1 2">
    <name type="scientific">Phyllobacterium trifolii</name>
    <dbReference type="NCBI Taxonomy" id="300193"/>
    <lineage>
        <taxon>Bacteria</taxon>
        <taxon>Pseudomonadati</taxon>
        <taxon>Pseudomonadota</taxon>
        <taxon>Alphaproteobacteria</taxon>
        <taxon>Hyphomicrobiales</taxon>
        <taxon>Phyllobacteriaceae</taxon>
        <taxon>Phyllobacterium</taxon>
    </lineage>
</organism>
<dbReference type="EMBL" id="JACHXN010000017">
    <property type="protein sequence ID" value="MBB3148086.1"/>
    <property type="molecule type" value="Genomic_DNA"/>
</dbReference>